<name>I3SCR8_LOTJA</name>
<sequence>MGGIGKTTIAEEIFNRRHSQYEGICFLSKVKDEL</sequence>
<proteinExistence type="evidence at transcript level"/>
<evidence type="ECO:0008006" key="2">
    <source>
        <dbReference type="Google" id="ProtNLM"/>
    </source>
</evidence>
<dbReference type="EMBL" id="BT138265">
    <property type="protein sequence ID" value="AFK38060.1"/>
    <property type="molecule type" value="mRNA"/>
</dbReference>
<reference evidence="1" key="1">
    <citation type="submission" date="2012-05" db="EMBL/GenBank/DDBJ databases">
        <authorList>
            <person name="Krishnakumar V."/>
            <person name="Cheung F."/>
            <person name="Xiao Y."/>
            <person name="Chan A."/>
            <person name="Moskal W.A."/>
            <person name="Town C.D."/>
        </authorList>
    </citation>
    <scope>NUCLEOTIDE SEQUENCE</scope>
</reference>
<protein>
    <recommendedName>
        <fullName evidence="2">NB-ARC domain-containing protein</fullName>
    </recommendedName>
</protein>
<dbReference type="Gene3D" id="3.40.50.300">
    <property type="entry name" value="P-loop containing nucleotide triphosphate hydrolases"/>
    <property type="match status" value="1"/>
</dbReference>
<dbReference type="SUPFAM" id="SSF52540">
    <property type="entry name" value="P-loop containing nucleoside triphosphate hydrolases"/>
    <property type="match status" value="1"/>
</dbReference>
<evidence type="ECO:0000313" key="1">
    <source>
        <dbReference type="EMBL" id="AFK38060.1"/>
    </source>
</evidence>
<dbReference type="AlphaFoldDB" id="I3SCR8"/>
<accession>I3SCR8</accession>
<dbReference type="InterPro" id="IPR027417">
    <property type="entry name" value="P-loop_NTPase"/>
</dbReference>
<organism evidence="1">
    <name type="scientific">Lotus japonicus</name>
    <name type="common">Lotus corniculatus var. japonicus</name>
    <dbReference type="NCBI Taxonomy" id="34305"/>
    <lineage>
        <taxon>Eukaryota</taxon>
        <taxon>Viridiplantae</taxon>
        <taxon>Streptophyta</taxon>
        <taxon>Embryophyta</taxon>
        <taxon>Tracheophyta</taxon>
        <taxon>Spermatophyta</taxon>
        <taxon>Magnoliopsida</taxon>
        <taxon>eudicotyledons</taxon>
        <taxon>Gunneridae</taxon>
        <taxon>Pentapetalae</taxon>
        <taxon>rosids</taxon>
        <taxon>fabids</taxon>
        <taxon>Fabales</taxon>
        <taxon>Fabaceae</taxon>
        <taxon>Papilionoideae</taxon>
        <taxon>50 kb inversion clade</taxon>
        <taxon>NPAAA clade</taxon>
        <taxon>Hologalegina</taxon>
        <taxon>robinioid clade</taxon>
        <taxon>Loteae</taxon>
        <taxon>Lotus</taxon>
    </lineage>
</organism>